<feature type="domain" description="DUF6444" evidence="3">
    <location>
        <begin position="4"/>
        <end position="94"/>
    </location>
</feature>
<feature type="compositionally biased region" description="Low complexity" evidence="1">
    <location>
        <begin position="53"/>
        <end position="63"/>
    </location>
</feature>
<organism evidence="4 5">
    <name type="scientific">Candidatus Accumulibacter phosphatis</name>
    <dbReference type="NCBI Taxonomy" id="327160"/>
    <lineage>
        <taxon>Bacteria</taxon>
        <taxon>Pseudomonadati</taxon>
        <taxon>Pseudomonadota</taxon>
        <taxon>Betaproteobacteria</taxon>
        <taxon>Candidatus Accumulibacter</taxon>
    </lineage>
</organism>
<evidence type="ECO:0000259" key="3">
    <source>
        <dbReference type="Pfam" id="PF20042"/>
    </source>
</evidence>
<feature type="compositionally biased region" description="Low complexity" evidence="1">
    <location>
        <begin position="81"/>
        <end position="94"/>
    </location>
</feature>
<dbReference type="PANTHER" id="PTHR33678">
    <property type="entry name" value="BLL1576 PROTEIN"/>
    <property type="match status" value="1"/>
</dbReference>
<dbReference type="InterPro" id="IPR004291">
    <property type="entry name" value="Transposase_IS66_central"/>
</dbReference>
<dbReference type="NCBIfam" id="NF033517">
    <property type="entry name" value="transpos_IS66"/>
    <property type="match status" value="1"/>
</dbReference>
<gene>
    <name evidence="4" type="ORF">AW09_000026</name>
</gene>
<accession>A0A080M0N6</accession>
<feature type="region of interest" description="Disordered" evidence="1">
    <location>
        <begin position="44"/>
        <end position="94"/>
    </location>
</feature>
<sequence>MDEIPDLERLSVAEKDDLIRELWPLRALVRQLRGEVEKLQAKVQELEGRGAKNSHNSSKPPSSDGLAKLPAKPRSLRKPGQHPNGGQPGHTGHTLQKVEKPDRVVVHLPAAHCHACQGPLGEATMAESRQVFDLPPLRFEVTEHQVWAATCACGEVCRGEFPEGVSSPVQYGPAALAAAVHLTQHHMMPVQRTSELMDDFFGLPMAEATVLAASQEAGVRLTPTVSTIGQALQVADVAHADETGLRVAGSLHWMHVLATTLLTWVACHAKRGKQAFDALGILPGFLGTLIHDGWKPYRDLLCKHGLCNAHHLRELTYLFEDLGQAWAGRMIDLLRTACHEVGQTGAPLPESRRAFFLSRYADILSEGEALNPRAPPSGKRGRPRQSKATNLLLRLRTYTDDVWRFATDPGVPFTNNLAEQAVRMSKVKQKVSGGFRTKKGADAYCIIHSYLATMHKQGANLFHALILTFQGQPPQPRLA</sequence>
<evidence type="ECO:0000313" key="4">
    <source>
        <dbReference type="EMBL" id="KFB74646.1"/>
    </source>
</evidence>
<feature type="domain" description="Transposase IS66 central" evidence="2">
    <location>
        <begin position="169"/>
        <end position="442"/>
    </location>
</feature>
<reference evidence="4 5" key="1">
    <citation type="submission" date="2014-02" db="EMBL/GenBank/DDBJ databases">
        <title>Expanding our view of genomic diversity in Candidatus Accumulibacter clades.</title>
        <authorList>
            <person name="Skennerton C.T."/>
            <person name="Barr J.J."/>
            <person name="Slater F.R."/>
            <person name="Bond P.L."/>
            <person name="Tyson G.W."/>
        </authorList>
    </citation>
    <scope>NUCLEOTIDE SEQUENCE [LARGE SCALE GENOMIC DNA]</scope>
    <source>
        <strain evidence="5">BA-91</strain>
    </source>
</reference>
<dbReference type="Pfam" id="PF20042">
    <property type="entry name" value="DUF6444"/>
    <property type="match status" value="1"/>
</dbReference>
<name>A0A080M0N6_9PROT</name>
<evidence type="ECO:0000256" key="1">
    <source>
        <dbReference type="SAM" id="MobiDB-lite"/>
    </source>
</evidence>
<protein>
    <submittedName>
        <fullName evidence="4">Transposase</fullName>
    </submittedName>
</protein>
<dbReference type="PANTHER" id="PTHR33678:SF1">
    <property type="entry name" value="BLL1576 PROTEIN"/>
    <property type="match status" value="1"/>
</dbReference>
<dbReference type="Pfam" id="PF03050">
    <property type="entry name" value="DDE_Tnp_IS66"/>
    <property type="match status" value="1"/>
</dbReference>
<evidence type="ECO:0000259" key="2">
    <source>
        <dbReference type="Pfam" id="PF03050"/>
    </source>
</evidence>
<dbReference type="AlphaFoldDB" id="A0A080M0N6"/>
<dbReference type="InterPro" id="IPR052344">
    <property type="entry name" value="Transposase-related"/>
</dbReference>
<dbReference type="InterPro" id="IPR045618">
    <property type="entry name" value="DUF6444"/>
</dbReference>
<proteinExistence type="predicted"/>
<dbReference type="EMBL" id="JDVG02000006">
    <property type="protein sequence ID" value="KFB74646.1"/>
    <property type="molecule type" value="Genomic_DNA"/>
</dbReference>
<comment type="caution">
    <text evidence="4">The sequence shown here is derived from an EMBL/GenBank/DDBJ whole genome shotgun (WGS) entry which is preliminary data.</text>
</comment>
<dbReference type="Proteomes" id="UP000020077">
    <property type="component" value="Unassembled WGS sequence"/>
</dbReference>
<evidence type="ECO:0000313" key="5">
    <source>
        <dbReference type="Proteomes" id="UP000020077"/>
    </source>
</evidence>